<evidence type="ECO:0000256" key="2">
    <source>
        <dbReference type="ARBA" id="ARBA00006347"/>
    </source>
</evidence>
<keyword evidence="5" id="KW-0677">Repeat</keyword>
<dbReference type="Gene3D" id="1.20.1150.12">
    <property type="entry name" value="Endoplasmic reticulum resident protein 29, C-terminal domain"/>
    <property type="match status" value="1"/>
</dbReference>
<evidence type="ECO:0000256" key="5">
    <source>
        <dbReference type="ARBA" id="ARBA00022737"/>
    </source>
</evidence>
<evidence type="ECO:0000313" key="11">
    <source>
        <dbReference type="EMBL" id="KOS47387.1"/>
    </source>
</evidence>
<dbReference type="PROSITE" id="PS00194">
    <property type="entry name" value="THIOREDOXIN_1"/>
    <property type="match status" value="2"/>
</dbReference>
<evidence type="ECO:0000313" key="12">
    <source>
        <dbReference type="Proteomes" id="UP000037696"/>
    </source>
</evidence>
<dbReference type="Pfam" id="PF00085">
    <property type="entry name" value="Thioredoxin"/>
    <property type="match status" value="2"/>
</dbReference>
<accession>A0A0M8PBB5</accession>
<dbReference type="InterPro" id="IPR017937">
    <property type="entry name" value="Thioredoxin_CS"/>
</dbReference>
<reference evidence="11 12" key="1">
    <citation type="submission" date="2015-08" db="EMBL/GenBank/DDBJ databases">
        <title>Genome sequencing of Penicillium nordicum.</title>
        <authorList>
            <person name="Nguyen H.D."/>
            <person name="Seifert K.A."/>
        </authorList>
    </citation>
    <scope>NUCLEOTIDE SEQUENCE [LARGE SCALE GENOMIC DNA]</scope>
    <source>
        <strain evidence="11 12">DAOMC 185683</strain>
    </source>
</reference>
<dbReference type="InterPro" id="IPR036356">
    <property type="entry name" value="ERp29_C_sf"/>
</dbReference>
<keyword evidence="7" id="KW-0413">Isomerase</keyword>
<evidence type="ECO:0000256" key="4">
    <source>
        <dbReference type="ARBA" id="ARBA00022729"/>
    </source>
</evidence>
<dbReference type="SUPFAM" id="SSF52833">
    <property type="entry name" value="Thioredoxin-like"/>
    <property type="match status" value="2"/>
</dbReference>
<dbReference type="InterPro" id="IPR011679">
    <property type="entry name" value="ERp29_C"/>
</dbReference>
<evidence type="ECO:0000256" key="6">
    <source>
        <dbReference type="ARBA" id="ARBA00023157"/>
    </source>
</evidence>
<dbReference type="STRING" id="229535.A0A0M8PBB5"/>
<evidence type="ECO:0000256" key="9">
    <source>
        <dbReference type="RuleBase" id="RU004208"/>
    </source>
</evidence>
<protein>
    <recommendedName>
        <fullName evidence="3">protein disulfide-isomerase</fullName>
        <ecNumber evidence="3">5.3.4.1</ecNumber>
    </recommendedName>
</protein>
<comment type="catalytic activity">
    <reaction evidence="1">
        <text>Catalyzes the rearrangement of -S-S- bonds in proteins.</text>
        <dbReference type="EC" id="5.3.4.1"/>
    </reaction>
</comment>
<feature type="domain" description="Thioredoxin" evidence="10">
    <location>
        <begin position="110"/>
        <end position="236"/>
    </location>
</feature>
<dbReference type="EC" id="5.3.4.1" evidence="3"/>
<comment type="similarity">
    <text evidence="2 9">Belongs to the protein disulfide isomerase family.</text>
</comment>
<dbReference type="PANTHER" id="PTHR45672:SF11">
    <property type="entry name" value="PROTEIN DISULFIDE-ISOMERASE C17H9.14C"/>
    <property type="match status" value="1"/>
</dbReference>
<dbReference type="NCBIfam" id="TIGR01126">
    <property type="entry name" value="pdi_dom"/>
    <property type="match status" value="2"/>
</dbReference>
<dbReference type="GO" id="GO:0003756">
    <property type="term" value="F:protein disulfide isomerase activity"/>
    <property type="evidence" value="ECO:0007669"/>
    <property type="project" value="UniProtKB-EC"/>
</dbReference>
<dbReference type="PROSITE" id="PS51352">
    <property type="entry name" value="THIOREDOXIN_2"/>
    <property type="match status" value="2"/>
</dbReference>
<evidence type="ECO:0000256" key="8">
    <source>
        <dbReference type="ARBA" id="ARBA00023284"/>
    </source>
</evidence>
<dbReference type="EMBL" id="LHQQ01000017">
    <property type="protein sequence ID" value="KOS47387.1"/>
    <property type="molecule type" value="Genomic_DNA"/>
</dbReference>
<dbReference type="Proteomes" id="UP000037696">
    <property type="component" value="Unassembled WGS sequence"/>
</dbReference>
<dbReference type="GO" id="GO:0006457">
    <property type="term" value="P:protein folding"/>
    <property type="evidence" value="ECO:0007669"/>
    <property type="project" value="TreeGrafter"/>
</dbReference>
<dbReference type="CDD" id="cd02998">
    <property type="entry name" value="PDI_a_ERp38"/>
    <property type="match status" value="2"/>
</dbReference>
<dbReference type="AlphaFoldDB" id="A0A0M8PBB5"/>
<evidence type="ECO:0000256" key="1">
    <source>
        <dbReference type="ARBA" id="ARBA00001182"/>
    </source>
</evidence>
<keyword evidence="6" id="KW-1015">Disulfide bond</keyword>
<evidence type="ECO:0000256" key="7">
    <source>
        <dbReference type="ARBA" id="ARBA00023235"/>
    </source>
</evidence>
<organism evidence="11 12">
    <name type="scientific">Penicillium nordicum</name>
    <dbReference type="NCBI Taxonomy" id="229535"/>
    <lineage>
        <taxon>Eukaryota</taxon>
        <taxon>Fungi</taxon>
        <taxon>Dikarya</taxon>
        <taxon>Ascomycota</taxon>
        <taxon>Pezizomycotina</taxon>
        <taxon>Eurotiomycetes</taxon>
        <taxon>Eurotiomycetidae</taxon>
        <taxon>Eurotiales</taxon>
        <taxon>Aspergillaceae</taxon>
        <taxon>Penicillium</taxon>
    </lineage>
</organism>
<evidence type="ECO:0000259" key="10">
    <source>
        <dbReference type="PROSITE" id="PS51352"/>
    </source>
</evidence>
<gene>
    <name evidence="11" type="ORF">ACN38_g1703</name>
</gene>
<dbReference type="PANTHER" id="PTHR45672">
    <property type="entry name" value="PROTEIN DISULFIDE-ISOMERASE C17H9.14C-RELATED"/>
    <property type="match status" value="1"/>
</dbReference>
<sequence length="470" mass="51608">MLTAPIFTQGHSILAILQCITNYPDKTNQENEQETRYYHKGIIRNIVYRKYLTEGDLRSCGVTKWPLRLCLSSPPRAPTPSSNFFCEPHTFPESILTPKYIYTMARLSFLLLGALSTLSGFATASNSAVKDLIPTNFDEVVLAGKPALVEFFAPWCGHCKTLAPVYEELAQSFAFAENKVTIAKVDADENRSLGKRFGIQGFPTVKWFDGKSDKPEEYNGGRDLDSLTAFVTEKTGIKPRSATAQKVVSNVEMLNDASFKTVVGGDKDVLVAFTAPWCGHCKTLAPTWETLANDFALESNVVIAKVDAEAENSRSLSKEQGITGFPTIKFFPKGSTEAVAYSGARSEEAFVKFINEKAGTHRAVGGGLDNLAGTIAVLDEIVTENVAAQKLDKLVTEVKKAAKGLPDKYAEYYVKAAEKLSKNEGYAVKELTRLRKILAKGGSAPEKLDDILSRSNILQRFVGQDKRDEL</sequence>
<keyword evidence="4" id="KW-0732">Signal</keyword>
<dbReference type="InterPro" id="IPR005788">
    <property type="entry name" value="PDI_thioredoxin-like_dom"/>
</dbReference>
<dbReference type="FunFam" id="3.40.30.10:FF:000032">
    <property type="entry name" value="Protein disulfide-isomerase A6 homolog"/>
    <property type="match status" value="1"/>
</dbReference>
<dbReference type="GO" id="GO:0005783">
    <property type="term" value="C:endoplasmic reticulum"/>
    <property type="evidence" value="ECO:0007669"/>
    <property type="project" value="InterPro"/>
</dbReference>
<proteinExistence type="inferred from homology"/>
<feature type="domain" description="Thioredoxin" evidence="10">
    <location>
        <begin position="242"/>
        <end position="359"/>
    </location>
</feature>
<dbReference type="PRINTS" id="PR00421">
    <property type="entry name" value="THIOREDOXIN"/>
</dbReference>
<dbReference type="InterPro" id="IPR013766">
    <property type="entry name" value="Thioredoxin_domain"/>
</dbReference>
<keyword evidence="8" id="KW-0676">Redox-active center</keyword>
<dbReference type="Pfam" id="PF07749">
    <property type="entry name" value="ERp29"/>
    <property type="match status" value="1"/>
</dbReference>
<dbReference type="CDD" id="cd00238">
    <property type="entry name" value="ERp29c"/>
    <property type="match status" value="1"/>
</dbReference>
<dbReference type="SUPFAM" id="SSF47933">
    <property type="entry name" value="ERP29 C domain-like"/>
    <property type="match status" value="1"/>
</dbReference>
<dbReference type="InterPro" id="IPR036249">
    <property type="entry name" value="Thioredoxin-like_sf"/>
</dbReference>
<dbReference type="OrthoDB" id="10264505at2759"/>
<name>A0A0M8PBB5_9EURO</name>
<comment type="caution">
    <text evidence="11">The sequence shown here is derived from an EMBL/GenBank/DDBJ whole genome shotgun (WGS) entry which is preliminary data.</text>
</comment>
<dbReference type="Gene3D" id="3.40.30.10">
    <property type="entry name" value="Glutaredoxin"/>
    <property type="match status" value="2"/>
</dbReference>
<keyword evidence="12" id="KW-1185">Reference proteome</keyword>
<evidence type="ECO:0000256" key="3">
    <source>
        <dbReference type="ARBA" id="ARBA00012723"/>
    </source>
</evidence>
<dbReference type="InterPro" id="IPR051063">
    <property type="entry name" value="PDI"/>
</dbReference>